<dbReference type="GO" id="GO:0005743">
    <property type="term" value="C:mitochondrial inner membrane"/>
    <property type="evidence" value="ECO:0007669"/>
    <property type="project" value="TreeGrafter"/>
</dbReference>
<dbReference type="STRING" id="286115.A0A507DPC2"/>
<dbReference type="PANTHER" id="PTHR12428:SF65">
    <property type="entry name" value="CYTOCHROME C OXIDASE ASSEMBLY PROTEIN COX18, MITOCHONDRIAL"/>
    <property type="match status" value="1"/>
</dbReference>
<comment type="caution">
    <text evidence="9">The sequence shown here is derived from an EMBL/GenBank/DDBJ whole genome shotgun (WGS) entry which is preliminary data.</text>
</comment>
<dbReference type="InterPro" id="IPR001708">
    <property type="entry name" value="YidC/ALB3/OXA1/COX18"/>
</dbReference>
<dbReference type="CDD" id="cd20069">
    <property type="entry name" value="5TM_Oxa1-like"/>
    <property type="match status" value="1"/>
</dbReference>
<dbReference type="PANTHER" id="PTHR12428">
    <property type="entry name" value="OXA1"/>
    <property type="match status" value="1"/>
</dbReference>
<dbReference type="Pfam" id="PF02096">
    <property type="entry name" value="60KD_IMP"/>
    <property type="match status" value="1"/>
</dbReference>
<protein>
    <recommendedName>
        <fullName evidence="8">Membrane insertase YidC/Oxa/ALB C-terminal domain-containing protein</fullName>
    </recommendedName>
</protein>
<evidence type="ECO:0000256" key="5">
    <source>
        <dbReference type="ARBA" id="ARBA00023136"/>
    </source>
</evidence>
<dbReference type="AlphaFoldDB" id="A0A507DPC2"/>
<dbReference type="EMBL" id="QEAN01000018">
    <property type="protein sequence ID" value="TPX53336.1"/>
    <property type="molecule type" value="Genomic_DNA"/>
</dbReference>
<dbReference type="GO" id="GO:0032979">
    <property type="term" value="P:protein insertion into mitochondrial inner membrane from matrix"/>
    <property type="evidence" value="ECO:0007669"/>
    <property type="project" value="TreeGrafter"/>
</dbReference>
<sequence>MQHLRTQRLTALEPVLGAWKQTFTMAERLKRASHHGADALADPYAVSRNVQIQLSKKASELYKQQRCQPLQTFFLPWLQIPVFITVSLTLRSMCAYPLPFFTTRDTPVDGFQDGGTLWFLDLTAPDPTWILPVCLGILHNTNLKHQAARWPHAVTYQRFNTGLRFLMLVLVPIMAQVPAGVTLYWVASASFSLVQNTLLIKWIKA</sequence>
<dbReference type="InterPro" id="IPR028055">
    <property type="entry name" value="YidC/Oxa/ALB_C"/>
</dbReference>
<dbReference type="GO" id="GO:0033617">
    <property type="term" value="P:mitochondrial respiratory chain complex IV assembly"/>
    <property type="evidence" value="ECO:0007669"/>
    <property type="project" value="TreeGrafter"/>
</dbReference>
<evidence type="ECO:0000256" key="3">
    <source>
        <dbReference type="ARBA" id="ARBA00022692"/>
    </source>
</evidence>
<reference evidence="9 10" key="1">
    <citation type="journal article" date="2019" name="Sci. Rep.">
        <title>Comparative genomics of chytrid fungi reveal insights into the obligate biotrophic and pathogenic lifestyle of Synchytrium endobioticum.</title>
        <authorList>
            <person name="van de Vossenberg B.T.L.H."/>
            <person name="Warris S."/>
            <person name="Nguyen H.D.T."/>
            <person name="van Gent-Pelzer M.P.E."/>
            <person name="Joly D.L."/>
            <person name="van de Geest H.C."/>
            <person name="Bonants P.J.M."/>
            <person name="Smith D.S."/>
            <person name="Levesque C.A."/>
            <person name="van der Lee T.A.J."/>
        </authorList>
    </citation>
    <scope>NUCLEOTIDE SEQUENCE [LARGE SCALE GENOMIC DNA]</scope>
    <source>
        <strain evidence="9 10">MB42</strain>
    </source>
</reference>
<evidence type="ECO:0000256" key="7">
    <source>
        <dbReference type="SAM" id="Phobius"/>
    </source>
</evidence>
<dbReference type="GO" id="GO:0032977">
    <property type="term" value="F:membrane insertase activity"/>
    <property type="evidence" value="ECO:0007669"/>
    <property type="project" value="InterPro"/>
</dbReference>
<accession>A0A507DPC2</accession>
<dbReference type="VEuPathDB" id="FungiDB:SeMB42_g00840"/>
<keyword evidence="3 6" id="KW-0812">Transmembrane</keyword>
<comment type="subcellular location">
    <subcellularLocation>
        <location evidence="1 6">Membrane</location>
        <topology evidence="1 6">Multi-pass membrane protein</topology>
    </subcellularLocation>
</comment>
<evidence type="ECO:0000256" key="6">
    <source>
        <dbReference type="RuleBase" id="RU003945"/>
    </source>
</evidence>
<dbReference type="Proteomes" id="UP000317494">
    <property type="component" value="Unassembled WGS sequence"/>
</dbReference>
<feature type="transmembrane region" description="Helical" evidence="7">
    <location>
        <begin position="165"/>
        <end position="187"/>
    </location>
</feature>
<keyword evidence="10" id="KW-1185">Reference proteome</keyword>
<evidence type="ECO:0000256" key="2">
    <source>
        <dbReference type="ARBA" id="ARBA00009877"/>
    </source>
</evidence>
<evidence type="ECO:0000313" key="9">
    <source>
        <dbReference type="EMBL" id="TPX53336.1"/>
    </source>
</evidence>
<keyword evidence="4 7" id="KW-1133">Transmembrane helix</keyword>
<name>A0A507DPC2_9FUNG</name>
<evidence type="ECO:0000256" key="1">
    <source>
        <dbReference type="ARBA" id="ARBA00004141"/>
    </source>
</evidence>
<evidence type="ECO:0000256" key="4">
    <source>
        <dbReference type="ARBA" id="ARBA00022989"/>
    </source>
</evidence>
<gene>
    <name evidence="9" type="ORF">SeMB42_g00840</name>
</gene>
<evidence type="ECO:0000259" key="8">
    <source>
        <dbReference type="Pfam" id="PF02096"/>
    </source>
</evidence>
<comment type="similarity">
    <text evidence="2 6">Belongs to the OXA1/ALB3/YidC family.</text>
</comment>
<feature type="domain" description="Membrane insertase YidC/Oxa/ALB C-terminal" evidence="8">
    <location>
        <begin position="51"/>
        <end position="199"/>
    </location>
</feature>
<organism evidence="9 10">
    <name type="scientific">Synchytrium endobioticum</name>
    <dbReference type="NCBI Taxonomy" id="286115"/>
    <lineage>
        <taxon>Eukaryota</taxon>
        <taxon>Fungi</taxon>
        <taxon>Fungi incertae sedis</taxon>
        <taxon>Chytridiomycota</taxon>
        <taxon>Chytridiomycota incertae sedis</taxon>
        <taxon>Chytridiomycetes</taxon>
        <taxon>Synchytriales</taxon>
        <taxon>Synchytriaceae</taxon>
        <taxon>Synchytrium</taxon>
    </lineage>
</organism>
<keyword evidence="5 7" id="KW-0472">Membrane</keyword>
<evidence type="ECO:0000313" key="10">
    <source>
        <dbReference type="Proteomes" id="UP000317494"/>
    </source>
</evidence>
<proteinExistence type="inferred from homology"/>